<dbReference type="Proteomes" id="UP001207408">
    <property type="component" value="Unassembled WGS sequence"/>
</dbReference>
<feature type="domain" description="D-isomer specific 2-hydroxyacid dehydrogenase catalytic" evidence="5">
    <location>
        <begin position="5"/>
        <end position="318"/>
    </location>
</feature>
<dbReference type="PROSITE" id="PS00670">
    <property type="entry name" value="D_2_HYDROXYACID_DH_2"/>
    <property type="match status" value="1"/>
</dbReference>
<evidence type="ECO:0000256" key="1">
    <source>
        <dbReference type="ARBA" id="ARBA00005854"/>
    </source>
</evidence>
<dbReference type="PANTHER" id="PTHR10996">
    <property type="entry name" value="2-HYDROXYACID DEHYDROGENASE-RELATED"/>
    <property type="match status" value="1"/>
</dbReference>
<dbReference type="RefSeq" id="WP_301202284.1">
    <property type="nucleotide sequence ID" value="NZ_JAPDPI010000062.1"/>
</dbReference>
<sequence length="318" mass="34813">MKKKILVTYKIPPCGFDELDKSFEVIFPEEESLSKEELSMHLKDTVAIVSVFGHKLSNDIIDQAPNLKLIANFGVGYDNIDIPYVTKKGITVTNTPDPVTEPTAELAMGLMVAVSRQIGYLNNQLRKPGGVVTGVMKNLSTTLSGKTLGIIGMGAIGQALARRALAFGMKIVYHNRKQLSAETESKYMATKVNMETLLRESDIVSLNCPLTPETKHLIGAEAFEKMKDSAILINTARGPVVNQNALIKAIQNKLIAGAGLDVYENEPHIPQELLEMDQVVLTPHTGTATLETREAMSRLVSKIIRNFFDGTLTGYIVN</sequence>
<feature type="domain" description="D-isomer specific 2-hydroxyacid dehydrogenase NAD-binding" evidence="6">
    <location>
        <begin position="108"/>
        <end position="286"/>
    </location>
</feature>
<evidence type="ECO:0000259" key="5">
    <source>
        <dbReference type="Pfam" id="PF00389"/>
    </source>
</evidence>
<dbReference type="FunFam" id="3.40.50.720:FF:000203">
    <property type="entry name" value="D-3-phosphoglycerate dehydrogenase (SerA)"/>
    <property type="match status" value="1"/>
</dbReference>
<reference evidence="7" key="1">
    <citation type="submission" date="2022-10" db="EMBL/GenBank/DDBJ databases">
        <authorList>
            <person name="Yu W.X."/>
        </authorList>
    </citation>
    <scope>NUCLEOTIDE SEQUENCE</scope>
    <source>
        <strain evidence="7">D04</strain>
    </source>
</reference>
<dbReference type="InterPro" id="IPR029753">
    <property type="entry name" value="D-isomer_DH_CS"/>
</dbReference>
<dbReference type="InterPro" id="IPR006140">
    <property type="entry name" value="D-isomer_DH_NAD-bd"/>
</dbReference>
<keyword evidence="2 4" id="KW-0560">Oxidoreductase</keyword>
<dbReference type="PROSITE" id="PS00671">
    <property type="entry name" value="D_2_HYDROXYACID_DH_3"/>
    <property type="match status" value="1"/>
</dbReference>
<dbReference type="PROSITE" id="PS00065">
    <property type="entry name" value="D_2_HYDROXYACID_DH_1"/>
    <property type="match status" value="1"/>
</dbReference>
<organism evidence="7 8">
    <name type="scientific">Plebeiibacterium marinum</name>
    <dbReference type="NCBI Taxonomy" id="2992111"/>
    <lineage>
        <taxon>Bacteria</taxon>
        <taxon>Pseudomonadati</taxon>
        <taxon>Bacteroidota</taxon>
        <taxon>Bacteroidia</taxon>
        <taxon>Marinilabiliales</taxon>
        <taxon>Marinilabiliaceae</taxon>
        <taxon>Plebeiibacterium</taxon>
    </lineage>
</organism>
<evidence type="ECO:0000256" key="3">
    <source>
        <dbReference type="ARBA" id="ARBA00023027"/>
    </source>
</evidence>
<comment type="caution">
    <text evidence="7">The sequence shown here is derived from an EMBL/GenBank/DDBJ whole genome shotgun (WGS) entry which is preliminary data.</text>
</comment>
<evidence type="ECO:0000256" key="4">
    <source>
        <dbReference type="RuleBase" id="RU003719"/>
    </source>
</evidence>
<dbReference type="EMBL" id="JAPDPI010000062">
    <property type="protein sequence ID" value="MCW3807812.1"/>
    <property type="molecule type" value="Genomic_DNA"/>
</dbReference>
<evidence type="ECO:0000313" key="7">
    <source>
        <dbReference type="EMBL" id="MCW3807812.1"/>
    </source>
</evidence>
<dbReference type="Gene3D" id="3.40.50.720">
    <property type="entry name" value="NAD(P)-binding Rossmann-like Domain"/>
    <property type="match status" value="2"/>
</dbReference>
<accession>A0AAE3MIQ2</accession>
<dbReference type="SUPFAM" id="SSF52283">
    <property type="entry name" value="Formate/glycerate dehydrogenase catalytic domain-like"/>
    <property type="match status" value="1"/>
</dbReference>
<dbReference type="GO" id="GO:0030267">
    <property type="term" value="F:glyoxylate reductase (NADPH) activity"/>
    <property type="evidence" value="ECO:0007669"/>
    <property type="project" value="TreeGrafter"/>
</dbReference>
<evidence type="ECO:0000256" key="2">
    <source>
        <dbReference type="ARBA" id="ARBA00023002"/>
    </source>
</evidence>
<evidence type="ECO:0000313" key="8">
    <source>
        <dbReference type="Proteomes" id="UP001207408"/>
    </source>
</evidence>
<dbReference type="GO" id="GO:0005829">
    <property type="term" value="C:cytosol"/>
    <property type="evidence" value="ECO:0007669"/>
    <property type="project" value="TreeGrafter"/>
</dbReference>
<dbReference type="GO" id="GO:0016618">
    <property type="term" value="F:hydroxypyruvate reductase [NAD(P)H] activity"/>
    <property type="evidence" value="ECO:0007669"/>
    <property type="project" value="TreeGrafter"/>
</dbReference>
<dbReference type="InterPro" id="IPR006139">
    <property type="entry name" value="D-isomer_2_OHA_DH_cat_dom"/>
</dbReference>
<proteinExistence type="inferred from homology"/>
<evidence type="ECO:0000259" key="6">
    <source>
        <dbReference type="Pfam" id="PF02826"/>
    </source>
</evidence>
<dbReference type="Pfam" id="PF00389">
    <property type="entry name" value="2-Hacid_dh"/>
    <property type="match status" value="1"/>
</dbReference>
<dbReference type="InterPro" id="IPR050223">
    <property type="entry name" value="D-isomer_2-hydroxyacid_DH"/>
</dbReference>
<dbReference type="SUPFAM" id="SSF51735">
    <property type="entry name" value="NAD(P)-binding Rossmann-fold domains"/>
    <property type="match status" value="1"/>
</dbReference>
<name>A0AAE3MIQ2_9BACT</name>
<comment type="similarity">
    <text evidence="1 4">Belongs to the D-isomer specific 2-hydroxyacid dehydrogenase family.</text>
</comment>
<keyword evidence="8" id="KW-1185">Reference proteome</keyword>
<protein>
    <submittedName>
        <fullName evidence="7">NAD(P)-binding domain-containing protein</fullName>
    </submittedName>
</protein>
<dbReference type="InterPro" id="IPR029752">
    <property type="entry name" value="D-isomer_DH_CS1"/>
</dbReference>
<gene>
    <name evidence="7" type="ORF">OM074_19440</name>
</gene>
<keyword evidence="3" id="KW-0520">NAD</keyword>
<dbReference type="AlphaFoldDB" id="A0AAE3MIQ2"/>
<dbReference type="Pfam" id="PF02826">
    <property type="entry name" value="2-Hacid_dh_C"/>
    <property type="match status" value="1"/>
</dbReference>
<dbReference type="PANTHER" id="PTHR10996:SF257">
    <property type="entry name" value="GLYOXYLATE REDUCTASE 1"/>
    <property type="match status" value="1"/>
</dbReference>
<dbReference type="GO" id="GO:0051287">
    <property type="term" value="F:NAD binding"/>
    <property type="evidence" value="ECO:0007669"/>
    <property type="project" value="InterPro"/>
</dbReference>
<dbReference type="InterPro" id="IPR036291">
    <property type="entry name" value="NAD(P)-bd_dom_sf"/>
</dbReference>